<reference evidence="1" key="1">
    <citation type="submission" date="2019-08" db="EMBL/GenBank/DDBJ databases">
        <authorList>
            <person name="Kucharzyk K."/>
            <person name="Murdoch R.W."/>
            <person name="Higgins S."/>
            <person name="Loffler F."/>
        </authorList>
    </citation>
    <scope>NUCLEOTIDE SEQUENCE</scope>
</reference>
<evidence type="ECO:0000313" key="1">
    <source>
        <dbReference type="EMBL" id="MPM51007.1"/>
    </source>
</evidence>
<name>A0A645ADA7_9ZZZZ</name>
<proteinExistence type="predicted"/>
<gene>
    <name evidence="1" type="ORF">SDC9_97753</name>
</gene>
<accession>A0A645ADA7</accession>
<sequence length="173" mass="18564">MFAPESKRSSGFVNGSTVPIAARFTPLLLFSISEEPSKSAPVFPALTNASPTPSFNKFNPTDIEESLFDLTTENASSSIDITLPAAHIFTFEQSIFSLAIIPLIIFSSPVRTSSAPDSFAPVTAPAIISRGPLSPLIASTIILISVQLPVPFRYIYSPLSCTKACRHPFSSQE</sequence>
<protein>
    <submittedName>
        <fullName evidence="1">Uncharacterized protein</fullName>
    </submittedName>
</protein>
<organism evidence="1">
    <name type="scientific">bioreactor metagenome</name>
    <dbReference type="NCBI Taxonomy" id="1076179"/>
    <lineage>
        <taxon>unclassified sequences</taxon>
        <taxon>metagenomes</taxon>
        <taxon>ecological metagenomes</taxon>
    </lineage>
</organism>
<dbReference type="EMBL" id="VSSQ01013221">
    <property type="protein sequence ID" value="MPM51007.1"/>
    <property type="molecule type" value="Genomic_DNA"/>
</dbReference>
<dbReference type="AlphaFoldDB" id="A0A645ADA7"/>
<comment type="caution">
    <text evidence="1">The sequence shown here is derived from an EMBL/GenBank/DDBJ whole genome shotgun (WGS) entry which is preliminary data.</text>
</comment>